<reference evidence="2" key="1">
    <citation type="submission" date="2021-01" db="EMBL/GenBank/DDBJ databases">
        <authorList>
            <person name="Corre E."/>
            <person name="Pelletier E."/>
            <person name="Niang G."/>
            <person name="Scheremetjew M."/>
            <person name="Finn R."/>
            <person name="Kale V."/>
            <person name="Holt S."/>
            <person name="Cochrane G."/>
            <person name="Meng A."/>
            <person name="Brown T."/>
            <person name="Cohen L."/>
        </authorList>
    </citation>
    <scope>NUCLEOTIDE SEQUENCE</scope>
    <source>
        <strain evidence="2">FSP1.4</strain>
    </source>
</reference>
<feature type="signal peptide" evidence="1">
    <location>
        <begin position="1"/>
        <end position="19"/>
    </location>
</feature>
<organism evidence="2">
    <name type="scientific">Euplotes harpa</name>
    <dbReference type="NCBI Taxonomy" id="151035"/>
    <lineage>
        <taxon>Eukaryota</taxon>
        <taxon>Sar</taxon>
        <taxon>Alveolata</taxon>
        <taxon>Ciliophora</taxon>
        <taxon>Intramacronucleata</taxon>
        <taxon>Spirotrichea</taxon>
        <taxon>Hypotrichia</taxon>
        <taxon>Euplotida</taxon>
        <taxon>Euplotidae</taxon>
        <taxon>Euplotes</taxon>
    </lineage>
</organism>
<keyword evidence="1" id="KW-0732">Signal</keyword>
<evidence type="ECO:0000256" key="1">
    <source>
        <dbReference type="SAM" id="SignalP"/>
    </source>
</evidence>
<proteinExistence type="predicted"/>
<dbReference type="AlphaFoldDB" id="A0A7S3J0M4"/>
<protein>
    <submittedName>
        <fullName evidence="2">Uncharacterized protein</fullName>
    </submittedName>
</protein>
<sequence>MLCGKILCLILIALNETYSRSMNEKRNFNAKAFVDSSQALWNLNKEIIMENLELSNEILYFLCDSVKDTQEAESYLSLQATRTLYGVVELMEAETHSGKKEKRK</sequence>
<gene>
    <name evidence="2" type="ORF">EHAR0213_LOCUS1545</name>
</gene>
<dbReference type="EMBL" id="HBII01003374">
    <property type="protein sequence ID" value="CAE0342638.1"/>
    <property type="molecule type" value="Transcribed_RNA"/>
</dbReference>
<name>A0A7S3J0M4_9SPIT</name>
<evidence type="ECO:0000313" key="2">
    <source>
        <dbReference type="EMBL" id="CAE0342638.1"/>
    </source>
</evidence>
<accession>A0A7S3J0M4</accession>
<feature type="chain" id="PRO_5030537997" evidence="1">
    <location>
        <begin position="20"/>
        <end position="104"/>
    </location>
</feature>